<reference evidence="1" key="1">
    <citation type="submission" date="2023-03" db="EMBL/GenBank/DDBJ databases">
        <title>Mating type loci evolution in Malassezia.</title>
        <authorList>
            <person name="Coelho M.A."/>
        </authorList>
    </citation>
    <scope>NUCLEOTIDE SEQUENCE</scope>
    <source>
        <strain evidence="1">CBS 14135</strain>
    </source>
</reference>
<accession>A0AAF0DYV3</accession>
<evidence type="ECO:0008006" key="3">
    <source>
        <dbReference type="Google" id="ProtNLM"/>
    </source>
</evidence>
<protein>
    <recommendedName>
        <fullName evidence="3">NRDE family protein</fullName>
    </recommendedName>
</protein>
<dbReference type="Pfam" id="PF05742">
    <property type="entry name" value="TANGO2"/>
    <property type="match status" value="1"/>
</dbReference>
<dbReference type="GO" id="GO:0007030">
    <property type="term" value="P:Golgi organization"/>
    <property type="evidence" value="ECO:0007669"/>
    <property type="project" value="TreeGrafter"/>
</dbReference>
<name>A0AAF0DYV3_9BASI</name>
<dbReference type="AlphaFoldDB" id="A0AAF0DYV3"/>
<dbReference type="EMBL" id="CP119953">
    <property type="protein sequence ID" value="WFC96489.1"/>
    <property type="molecule type" value="Genomic_DNA"/>
</dbReference>
<dbReference type="Proteomes" id="UP001216638">
    <property type="component" value="Chromosome 3"/>
</dbReference>
<sequence>MCILLWTTQHPDYRLILIDNRDEFLARPATPARWHNLGNEAVGEAILCGCDTLAGGTWFGVTRAGSFAALTNFTEPASVRAATNSTHSRGELVSRFLHTYATRAPTEADLVTFLDEAGHEKSAFNGFNLVIGTAARDAALLGYLTNRGKDPYSGTVLASDTQAVVHGLSNSTLATPWPKIGDAQALIRDVLQRATSVEALIDGLFGVLDTSRGPIGEPDEMRSTIRVEPVRLPSNADGTQFAAPGADVGGEARRGWYGTRTATVLLVPRSATHPAVLVERDVYALHAEGGTSEVPPTHLDFSDARVRAAHERRYTWTL</sequence>
<dbReference type="PANTHER" id="PTHR17985">
    <property type="entry name" value="SER/THR-RICH PROTEIN T10 IN DGCR REGION"/>
    <property type="match status" value="1"/>
</dbReference>
<dbReference type="PANTHER" id="PTHR17985:SF8">
    <property type="entry name" value="TRANSPORT AND GOLGI ORGANIZATION PROTEIN 2 HOMOLOG"/>
    <property type="match status" value="1"/>
</dbReference>
<dbReference type="GO" id="GO:0005794">
    <property type="term" value="C:Golgi apparatus"/>
    <property type="evidence" value="ECO:0007669"/>
    <property type="project" value="TreeGrafter"/>
</dbReference>
<dbReference type="InterPro" id="IPR008551">
    <property type="entry name" value="TANGO2"/>
</dbReference>
<dbReference type="GO" id="GO:0009306">
    <property type="term" value="P:protein secretion"/>
    <property type="evidence" value="ECO:0007669"/>
    <property type="project" value="TreeGrafter"/>
</dbReference>
<gene>
    <name evidence="1" type="ORF">MBRA1_003147</name>
</gene>
<proteinExistence type="predicted"/>
<evidence type="ECO:0000313" key="2">
    <source>
        <dbReference type="Proteomes" id="UP001216638"/>
    </source>
</evidence>
<keyword evidence="2" id="KW-1185">Reference proteome</keyword>
<evidence type="ECO:0000313" key="1">
    <source>
        <dbReference type="EMBL" id="WFC96489.1"/>
    </source>
</evidence>
<organism evidence="1 2">
    <name type="scientific">Malassezia brasiliensis</name>
    <dbReference type="NCBI Taxonomy" id="1821822"/>
    <lineage>
        <taxon>Eukaryota</taxon>
        <taxon>Fungi</taxon>
        <taxon>Dikarya</taxon>
        <taxon>Basidiomycota</taxon>
        <taxon>Ustilaginomycotina</taxon>
        <taxon>Malasseziomycetes</taxon>
        <taxon>Malasseziales</taxon>
        <taxon>Malasseziaceae</taxon>
        <taxon>Malassezia</taxon>
    </lineage>
</organism>